<proteinExistence type="predicted"/>
<reference evidence="2" key="1">
    <citation type="submission" date="2016-07" db="EMBL/GenBank/DDBJ databases">
        <authorList>
            <person name="Florea S."/>
            <person name="Webb J.S."/>
            <person name="Jaromczyk J."/>
            <person name="Schardl C.L."/>
        </authorList>
    </citation>
    <scope>NUCLEOTIDE SEQUENCE [LARGE SCALE GENOMIC DNA]</scope>
    <source>
        <strain evidence="2">1YdBTEX2</strain>
    </source>
</reference>
<accession>A0A1D3K8A9</accession>
<dbReference type="AlphaFoldDB" id="A0A1D3K8A9"/>
<sequence>MSMTSNNAISVCFEDLKLEDIVIICDRGHGAHGSRGKVYWLDPDSRMVSVTTNGMADTWEGLADGLQKVIT</sequence>
<protein>
    <submittedName>
        <fullName evidence="1">Uncharacterized protein</fullName>
    </submittedName>
</protein>
<dbReference type="EMBL" id="LT599584">
    <property type="protein sequence ID" value="SBW84566.1"/>
    <property type="molecule type" value="Genomic_DNA"/>
</dbReference>
<evidence type="ECO:0000313" key="1">
    <source>
        <dbReference type="EMBL" id="SBW84566.1"/>
    </source>
</evidence>
<dbReference type="Proteomes" id="UP000245431">
    <property type="component" value="Chromosome PVE_r2"/>
</dbReference>
<evidence type="ECO:0000313" key="2">
    <source>
        <dbReference type="Proteomes" id="UP000245431"/>
    </source>
</evidence>
<organism evidence="1 2">
    <name type="scientific">Pseudomonas veronii 1YdBTEX2</name>
    <dbReference type="NCBI Taxonomy" id="1295141"/>
    <lineage>
        <taxon>Bacteria</taxon>
        <taxon>Pseudomonadati</taxon>
        <taxon>Pseudomonadota</taxon>
        <taxon>Gammaproteobacteria</taxon>
        <taxon>Pseudomonadales</taxon>
        <taxon>Pseudomonadaceae</taxon>
        <taxon>Pseudomonas</taxon>
    </lineage>
</organism>
<name>A0A1D3K8A9_PSEVE</name>
<gene>
    <name evidence="1" type="ORF">PVE_R2G0540</name>
</gene>